<evidence type="ECO:0000313" key="2">
    <source>
        <dbReference type="Proteomes" id="UP000237925"/>
    </source>
</evidence>
<reference evidence="1 2" key="1">
    <citation type="submission" date="2018-03" db="EMBL/GenBank/DDBJ databases">
        <title>Genome sequencing of Melaminivora sp.</title>
        <authorList>
            <person name="Kim S.-J."/>
            <person name="Heo J."/>
            <person name="Ahn J.-H."/>
            <person name="Kwon S.-W."/>
        </authorList>
    </citation>
    <scope>NUCLEOTIDE SEQUENCE [LARGE SCALE GENOMIC DNA]</scope>
    <source>
        <strain evidence="1 2">SC2-9</strain>
    </source>
</reference>
<keyword evidence="2" id="KW-1185">Reference proteome</keyword>
<dbReference type="Proteomes" id="UP000237925">
    <property type="component" value="Chromosome"/>
</dbReference>
<protein>
    <submittedName>
        <fullName evidence="1">Uncharacterized protein</fullName>
    </submittedName>
</protein>
<dbReference type="AlphaFoldDB" id="A0A2R3QDU8"/>
<dbReference type="OrthoDB" id="8859595at2"/>
<dbReference type="KEGG" id="mela:C6568_12400"/>
<proteinExistence type="predicted"/>
<accession>A0A2R3QDU8</accession>
<name>A0A2R3QDU8_9BURK</name>
<sequence length="98" mass="10345">MATTCSFAVVLLTGCAAPRVEIQRVNVPIPMQCQEPVPTRPAMPTEGLRQPVSLDAFAAAAMAEIERRDGYELELVAALEACRAPIAAKPAGGLGLKR</sequence>
<dbReference type="EMBL" id="CP027667">
    <property type="protein sequence ID" value="AVO49961.1"/>
    <property type="molecule type" value="Genomic_DNA"/>
</dbReference>
<organism evidence="1 2">
    <name type="scientific">Melaminivora suipulveris</name>
    <dbReference type="NCBI Taxonomy" id="2109913"/>
    <lineage>
        <taxon>Bacteria</taxon>
        <taxon>Pseudomonadati</taxon>
        <taxon>Pseudomonadota</taxon>
        <taxon>Betaproteobacteria</taxon>
        <taxon>Burkholderiales</taxon>
        <taxon>Comamonadaceae</taxon>
        <taxon>Melaminivora</taxon>
    </lineage>
</organism>
<gene>
    <name evidence="1" type="ORF">C6568_12400</name>
</gene>
<evidence type="ECO:0000313" key="1">
    <source>
        <dbReference type="EMBL" id="AVO49961.1"/>
    </source>
</evidence>